<accession>A0AB33JPE2</accession>
<dbReference type="Gene3D" id="1.25.40.10">
    <property type="entry name" value="Tetratricopeptide repeat domain"/>
    <property type="match status" value="1"/>
</dbReference>
<organism evidence="5">
    <name type="scientific">Kitasatospora sp. CMC57</name>
    <dbReference type="NCBI Taxonomy" id="3231513"/>
    <lineage>
        <taxon>Bacteria</taxon>
        <taxon>Bacillati</taxon>
        <taxon>Actinomycetota</taxon>
        <taxon>Actinomycetes</taxon>
        <taxon>Kitasatosporales</taxon>
        <taxon>Streptomycetaceae</taxon>
        <taxon>Kitasatospora</taxon>
    </lineage>
</organism>
<keyword evidence="3" id="KW-1133">Transmembrane helix</keyword>
<feature type="region of interest" description="Disordered" evidence="2">
    <location>
        <begin position="880"/>
        <end position="927"/>
    </location>
</feature>
<feature type="region of interest" description="Disordered" evidence="2">
    <location>
        <begin position="1"/>
        <end position="32"/>
    </location>
</feature>
<dbReference type="InterPro" id="IPR052196">
    <property type="entry name" value="Bact_Kbp"/>
</dbReference>
<feature type="region of interest" description="Disordered" evidence="2">
    <location>
        <begin position="342"/>
        <end position="407"/>
    </location>
</feature>
<dbReference type="Pfam" id="PF01476">
    <property type="entry name" value="LysM"/>
    <property type="match status" value="1"/>
</dbReference>
<dbReference type="InterPro" id="IPR011990">
    <property type="entry name" value="TPR-like_helical_dom_sf"/>
</dbReference>
<feature type="compositionally biased region" description="Low complexity" evidence="2">
    <location>
        <begin position="12"/>
        <end position="26"/>
    </location>
</feature>
<dbReference type="SUPFAM" id="SSF48452">
    <property type="entry name" value="TPR-like"/>
    <property type="match status" value="1"/>
</dbReference>
<dbReference type="PANTHER" id="PTHR34700:SF4">
    <property type="entry name" value="PHAGE-LIKE ELEMENT PBSX PROTEIN XKDP"/>
    <property type="match status" value="1"/>
</dbReference>
<reference evidence="5" key="1">
    <citation type="submission" date="2024-07" db="EMBL/GenBank/DDBJ databases">
        <title>Complete genome sequences of cellulolytic bacteria, Kitasatospora sp. CMC57 and Streptomyces sp. CMC78, isolated from Japanese agricultural soil.</title>
        <authorList>
            <person name="Hashimoto T."/>
            <person name="Ito M."/>
            <person name="Iwamoto M."/>
            <person name="Fukahori D."/>
            <person name="Shoda T."/>
            <person name="Sakoda M."/>
            <person name="Morohoshi T."/>
            <person name="Mitsuboshi M."/>
            <person name="Nishizawa T."/>
        </authorList>
    </citation>
    <scope>NUCLEOTIDE SEQUENCE</scope>
    <source>
        <strain evidence="5">CMC57</strain>
    </source>
</reference>
<evidence type="ECO:0000259" key="4">
    <source>
        <dbReference type="PROSITE" id="PS51782"/>
    </source>
</evidence>
<feature type="compositionally biased region" description="Low complexity" evidence="2">
    <location>
        <begin position="378"/>
        <end position="401"/>
    </location>
</feature>
<dbReference type="AlphaFoldDB" id="A0AB33JPE2"/>
<dbReference type="InterPro" id="IPR036779">
    <property type="entry name" value="LysM_dom_sf"/>
</dbReference>
<dbReference type="SMART" id="SM01043">
    <property type="entry name" value="BTAD"/>
    <property type="match status" value="1"/>
</dbReference>
<dbReference type="Gene3D" id="3.10.350.10">
    <property type="entry name" value="LysM domain"/>
    <property type="match status" value="2"/>
</dbReference>
<protein>
    <recommendedName>
        <fullName evidence="4">LysM domain-containing protein</fullName>
    </recommendedName>
</protein>
<feature type="compositionally biased region" description="Basic and acidic residues" evidence="2">
    <location>
        <begin position="1"/>
        <end position="11"/>
    </location>
</feature>
<keyword evidence="1" id="KW-0902">Two-component regulatory system</keyword>
<dbReference type="GO" id="GO:0000160">
    <property type="term" value="P:phosphorelay signal transduction system"/>
    <property type="evidence" value="ECO:0007669"/>
    <property type="project" value="UniProtKB-KW"/>
</dbReference>
<gene>
    <name evidence="5" type="ORF">KCMC57_11100</name>
</gene>
<feature type="transmembrane region" description="Helical" evidence="3">
    <location>
        <begin position="40"/>
        <end position="64"/>
    </location>
</feature>
<feature type="domain" description="LysM" evidence="4">
    <location>
        <begin position="282"/>
        <end position="338"/>
    </location>
</feature>
<dbReference type="CDD" id="cd00118">
    <property type="entry name" value="LysM"/>
    <property type="match status" value="1"/>
</dbReference>
<sequence>MAARRAKEQHRTGTSSSASGTPGRRPVPLRPDRRRRTAGSVFSALGALVLLALLLVGMPALLVYGTTAVAGMGGQSTDGLAELLTTPDDGRLFLWALVAIGWVAWLCFAFSVLLEIPAQLRGRVARRLPAFGWSQRIAAGLVGSVLALLPVAGSAFAAVPDRPVAVAPAQVTAAPQYAALPAAPAAPALTPAADPAPGYTVRDSRPADSLWSIAERQLGSGERWVEIAKLNDGRVMDDSGRTFDADRPIHPGWQLLMPGDAKAQTAPAPAPVPAPAPQPQHASVTVKAGDSLSAIAERELGDAEGWPKLFEANKGVAAPDGERLTDPDVVVPGMVLAIPGAPAPAPAPAPEPAPAPAPAPAPEPSAPVTPDPTPAPTPATQGPVVPSQAPSAAAQTPAHTPAKADAPSDDYSVALAASTVGVVLAAVLVGTVARRRGDQQRARKPRHRIALAAPPALAFEAELKVRQDDAGLALLDRSLRTLARNTVRGGKRLPTLVAARITPGRTVELHLAAPAAPIAPFRAAHAPNVWWCPEDSSELLSASQAAKNNAPYPALVTLGSSPDGSVVLADLETVRLMHLSGHPEDSHDVLRTLAAELAYSPLADRLNLHLVGLAEDLPIAGAALERVHRHDSLEGALAALGPRTARARATLVAAEAASPRDARSRGQDDEAWVPEIVLSAQPPSGSLPTELGRLLDGTPRTCLAVITRAPERGSGPVARWTLPSTGSATIPGLHLTVQLQRLSQDQYASLGDLLRSSADTTQLPAPDWTLDGAELEPSELPLPVPVLASVGAPSAAESAAIEAVARAIGTGSSPFAGISPAATPRHTANSIGLHVKSPGPVPRVPPAVTPVVAVPPVVPDVSAVAPPVVPSDVAPAAVPPVEPPVVPTPDPEPVPTHEPAAPVADTTPSRPVRSAFPAPTPAPRTDSDDLLAILRSPEAHSARTAPRIRLLGPPDVLGTTGPVSPEGQARLTELAALLALRPGVDQSTLDRAMHPGAAHLDPHPTTTEHTVTPLPTRLAELAAWLGESTEGRPFLPLDGGEGHSFAPTVSCDWDEFRSLYRRGMRSTSSTADAALAHALALVRGAPFAEAPGSTYGWAEPERQDMIATIVDTAHELAARRLQYGDHRTAEAAIFRGLAVAPDIELLHRDLFYAYASAGARDQLVRAVNRLDALSRRTGRDLDPDTVALLRDLLSGG</sequence>
<dbReference type="InterPro" id="IPR018392">
    <property type="entry name" value="LysM"/>
</dbReference>
<evidence type="ECO:0000256" key="1">
    <source>
        <dbReference type="ARBA" id="ARBA00023012"/>
    </source>
</evidence>
<feature type="transmembrane region" description="Helical" evidence="3">
    <location>
        <begin position="92"/>
        <end position="116"/>
    </location>
</feature>
<proteinExistence type="predicted"/>
<dbReference type="SMART" id="SM00257">
    <property type="entry name" value="LysM"/>
    <property type="match status" value="1"/>
</dbReference>
<feature type="transmembrane region" description="Helical" evidence="3">
    <location>
        <begin position="137"/>
        <end position="159"/>
    </location>
</feature>
<keyword evidence="3" id="KW-0812">Transmembrane</keyword>
<dbReference type="EMBL" id="AP035881">
    <property type="protein sequence ID" value="BFP44742.1"/>
    <property type="molecule type" value="Genomic_DNA"/>
</dbReference>
<dbReference type="Pfam" id="PF03704">
    <property type="entry name" value="BTAD"/>
    <property type="match status" value="1"/>
</dbReference>
<name>A0AB33JPE2_9ACTN</name>
<evidence type="ECO:0000313" key="5">
    <source>
        <dbReference type="EMBL" id="BFP44742.1"/>
    </source>
</evidence>
<dbReference type="PANTHER" id="PTHR34700">
    <property type="entry name" value="POTASSIUM BINDING PROTEIN KBP"/>
    <property type="match status" value="1"/>
</dbReference>
<dbReference type="RefSeq" id="WP_407987316.1">
    <property type="nucleotide sequence ID" value="NZ_AP035881.2"/>
</dbReference>
<dbReference type="PROSITE" id="PS51782">
    <property type="entry name" value="LYSM"/>
    <property type="match status" value="1"/>
</dbReference>
<feature type="compositionally biased region" description="Pro residues" evidence="2">
    <location>
        <begin position="880"/>
        <end position="896"/>
    </location>
</feature>
<feature type="compositionally biased region" description="Pro residues" evidence="2">
    <location>
        <begin position="268"/>
        <end position="278"/>
    </location>
</feature>
<feature type="region of interest" description="Disordered" evidence="2">
    <location>
        <begin position="261"/>
        <end position="285"/>
    </location>
</feature>
<evidence type="ECO:0000256" key="3">
    <source>
        <dbReference type="SAM" id="Phobius"/>
    </source>
</evidence>
<feature type="compositionally biased region" description="Pro residues" evidence="2">
    <location>
        <begin position="342"/>
        <end position="377"/>
    </location>
</feature>
<dbReference type="InterPro" id="IPR005158">
    <property type="entry name" value="BTAD"/>
</dbReference>
<evidence type="ECO:0000256" key="2">
    <source>
        <dbReference type="SAM" id="MobiDB-lite"/>
    </source>
</evidence>
<keyword evidence="3" id="KW-0472">Membrane</keyword>